<dbReference type="PROSITE" id="PS51180">
    <property type="entry name" value="BRO1"/>
    <property type="match status" value="1"/>
</dbReference>
<dbReference type="Gene3D" id="1.25.40.280">
    <property type="entry name" value="alix/aip1 like domains"/>
    <property type="match status" value="1"/>
</dbReference>
<dbReference type="PANTHER" id="PTHR40463">
    <property type="entry name" value="PH-RESPONSE REGULATOR PROTEIN PALC"/>
    <property type="match status" value="1"/>
</dbReference>
<keyword evidence="6" id="KW-1185">Reference proteome</keyword>
<dbReference type="GO" id="GO:0005886">
    <property type="term" value="C:plasma membrane"/>
    <property type="evidence" value="ECO:0007669"/>
    <property type="project" value="TreeGrafter"/>
</dbReference>
<evidence type="ECO:0000313" key="6">
    <source>
        <dbReference type="Proteomes" id="UP000008066"/>
    </source>
</evidence>
<feature type="domain" description="BRO1" evidence="4">
    <location>
        <begin position="1"/>
        <end position="263"/>
    </location>
</feature>
<dbReference type="InterPro" id="IPR037505">
    <property type="entry name" value="pH-resp_palC"/>
</dbReference>
<proteinExistence type="inferred from homology"/>
<dbReference type="AlphaFoldDB" id="G0SCK1"/>
<feature type="region of interest" description="Disordered" evidence="3">
    <location>
        <begin position="438"/>
        <end position="480"/>
    </location>
</feature>
<dbReference type="PANTHER" id="PTHR40463:SF1">
    <property type="entry name" value="PH-RESPONSE REGULATOR PROTEIN PALC"/>
    <property type="match status" value="1"/>
</dbReference>
<dbReference type="Proteomes" id="UP000008066">
    <property type="component" value="Unassembled WGS sequence"/>
</dbReference>
<reference evidence="5 6" key="1">
    <citation type="journal article" date="2011" name="Cell">
        <title>Insight into structure and assembly of the nuclear pore complex by utilizing the genome of a eukaryotic thermophile.</title>
        <authorList>
            <person name="Amlacher S."/>
            <person name="Sarges P."/>
            <person name="Flemming D."/>
            <person name="van Noort V."/>
            <person name="Kunze R."/>
            <person name="Devos D.P."/>
            <person name="Arumugam M."/>
            <person name="Bork P."/>
            <person name="Hurt E."/>
        </authorList>
    </citation>
    <scope>NUCLEOTIDE SEQUENCE [LARGE SCALE GENOMIC DNA]</scope>
    <source>
        <strain evidence="6">DSM 1495 / CBS 144.50 / IMI 039719</strain>
    </source>
</reference>
<dbReference type="CDD" id="cd09245">
    <property type="entry name" value="BRO1_UmRIM23-like"/>
    <property type="match status" value="1"/>
</dbReference>
<dbReference type="OrthoDB" id="10266451at2759"/>
<protein>
    <recommendedName>
        <fullName evidence="2">pH-response regulator protein palC</fullName>
    </recommendedName>
</protein>
<dbReference type="SMART" id="SM01041">
    <property type="entry name" value="BRO1"/>
    <property type="match status" value="1"/>
</dbReference>
<evidence type="ECO:0000256" key="3">
    <source>
        <dbReference type="SAM" id="MobiDB-lite"/>
    </source>
</evidence>
<evidence type="ECO:0000313" key="5">
    <source>
        <dbReference type="EMBL" id="EGS19127.1"/>
    </source>
</evidence>
<evidence type="ECO:0000256" key="2">
    <source>
        <dbReference type="ARBA" id="ARBA00022193"/>
    </source>
</evidence>
<dbReference type="KEGG" id="cthr:CTHT_0057520"/>
<dbReference type="GeneID" id="18259790"/>
<dbReference type="HOGENOM" id="CLU_023703_0_0_1"/>
<dbReference type="eggNOG" id="ENOG502QWTM">
    <property type="taxonomic scope" value="Eukaryota"/>
</dbReference>
<sequence>MPFPFVLPTTSAFSFPSSITSNSHPSLPLQASTRRGVVRDTLKKYKRVPPASQASSLPNVISSLRSYIPYLCALHAGLTHHPVHGEDVSLIVNSPPQIEWRPTLSRNTIPGREPPRVKIQSLSQELLFTLATLANAYTLQARAALHPLYQTTTAPPTPEQRTNAITTATRHLLDAASIFDYLSQQQGLHQAESPPPCPEIHPSFLLAQRSLALAEATLLAVAKDDPYPAVVALARNPHDKEWMFKAPDIPKVRVHLFARLCLAAAEHATRAMGCIASIKGTVSEEFVKYLEDLRRTSRARACRFFAIDAELAGETATGIAWLRAGLAELGIERKGDEAGKTGGLGLKGLKKEWSERREDKKVERGLDWGADAGRLEERRVIEMLEGKWVKQNDMMFTKPIPPFGPLLAQMPSGREIHAIKPYQPPILSLEELDAMRALPQERTDEVGHEASSDEGAPEPSQVGVFSVKPGDYRTGTPNYF</sequence>
<feature type="compositionally biased region" description="Basic and acidic residues" evidence="3">
    <location>
        <begin position="439"/>
        <end position="451"/>
    </location>
</feature>
<dbReference type="InterPro" id="IPR004328">
    <property type="entry name" value="BRO1_dom"/>
</dbReference>
<dbReference type="STRING" id="759272.G0SCK1"/>
<accession>G0SCK1</accession>
<gene>
    <name evidence="5" type="ORF">CTHT_0057520</name>
</gene>
<name>G0SCK1_CHATD</name>
<dbReference type="InterPro" id="IPR038499">
    <property type="entry name" value="BRO1_sf"/>
</dbReference>
<dbReference type="EMBL" id="GL988045">
    <property type="protein sequence ID" value="EGS19127.1"/>
    <property type="molecule type" value="Genomic_DNA"/>
</dbReference>
<comment type="similarity">
    <text evidence="1">Belongs to the palC family.</text>
</comment>
<dbReference type="OMA" id="PNDKEWM"/>
<dbReference type="RefSeq" id="XP_006696072.1">
    <property type="nucleotide sequence ID" value="XM_006696009.1"/>
</dbReference>
<organism evidence="6">
    <name type="scientific">Chaetomium thermophilum (strain DSM 1495 / CBS 144.50 / IMI 039719)</name>
    <name type="common">Thermochaetoides thermophila</name>
    <dbReference type="NCBI Taxonomy" id="759272"/>
    <lineage>
        <taxon>Eukaryota</taxon>
        <taxon>Fungi</taxon>
        <taxon>Dikarya</taxon>
        <taxon>Ascomycota</taxon>
        <taxon>Pezizomycotina</taxon>
        <taxon>Sordariomycetes</taxon>
        <taxon>Sordariomycetidae</taxon>
        <taxon>Sordariales</taxon>
        <taxon>Chaetomiaceae</taxon>
        <taxon>Thermochaetoides</taxon>
    </lineage>
</organism>
<dbReference type="GO" id="GO:0071467">
    <property type="term" value="P:cellular response to pH"/>
    <property type="evidence" value="ECO:0007669"/>
    <property type="project" value="InterPro"/>
</dbReference>
<evidence type="ECO:0000259" key="4">
    <source>
        <dbReference type="PROSITE" id="PS51180"/>
    </source>
</evidence>
<evidence type="ECO:0000256" key="1">
    <source>
        <dbReference type="ARBA" id="ARBA00010997"/>
    </source>
</evidence>